<dbReference type="AlphaFoldDB" id="A0AAX4JXI5"/>
<gene>
    <name evidence="1" type="ORF">L201_004305</name>
</gene>
<proteinExistence type="predicted"/>
<accession>A0AAX4JXI5</accession>
<dbReference type="SUPFAM" id="SSF52540">
    <property type="entry name" value="P-loop containing nucleoside triphosphate hydrolases"/>
    <property type="match status" value="1"/>
</dbReference>
<dbReference type="Gene3D" id="3.40.50.300">
    <property type="entry name" value="P-loop containing nucleotide triphosphate hydrolases"/>
    <property type="match status" value="1"/>
</dbReference>
<dbReference type="GeneID" id="91094975"/>
<dbReference type="InterPro" id="IPR027417">
    <property type="entry name" value="P-loop_NTPase"/>
</dbReference>
<dbReference type="RefSeq" id="XP_066076145.1">
    <property type="nucleotide sequence ID" value="XM_066220048.1"/>
</dbReference>
<sequence length="265" mass="30176">MEVTPDELAKKIVQQYQSLPDDKRLLVAIAGPPGSGKSTLAYPLTDALNSKLLHHPPENPSHIEQPKSLELAEANEDQGKNDEIAICVGLDGWHYSRKELDGFEDPKEAHWRRGAAFTFNLTLYSDFLKSLREPLSRTNGIYFPTFDHALKDPLISKIPITSRHRIVIVEGLYCLLDQPEWKDSTEQFDLKIWVEVDKEQARQRVLKRNFEAGIVADYKACEERVNAVDMANGEEVRNHRVNPDYIITSIEDHPFSREAFSGVPQ</sequence>
<dbReference type="PANTHER" id="PTHR10285">
    <property type="entry name" value="URIDINE KINASE"/>
    <property type="match status" value="1"/>
</dbReference>
<evidence type="ECO:0000313" key="2">
    <source>
        <dbReference type="Proteomes" id="UP001355207"/>
    </source>
</evidence>
<evidence type="ECO:0000313" key="1">
    <source>
        <dbReference type="EMBL" id="WWC89382.1"/>
    </source>
</evidence>
<name>A0AAX4JXI5_9TREE</name>
<evidence type="ECO:0008006" key="3">
    <source>
        <dbReference type="Google" id="ProtNLM"/>
    </source>
</evidence>
<reference evidence="1 2" key="1">
    <citation type="submission" date="2024-01" db="EMBL/GenBank/DDBJ databases">
        <title>Comparative genomics of Cryptococcus and Kwoniella reveals pathogenesis evolution and contrasting modes of karyotype evolution via chromosome fusion or intercentromeric recombination.</title>
        <authorList>
            <person name="Coelho M.A."/>
            <person name="David-Palma M."/>
            <person name="Shea T."/>
            <person name="Bowers K."/>
            <person name="McGinley-Smith S."/>
            <person name="Mohammad A.W."/>
            <person name="Gnirke A."/>
            <person name="Yurkov A.M."/>
            <person name="Nowrousian M."/>
            <person name="Sun S."/>
            <person name="Cuomo C.A."/>
            <person name="Heitman J."/>
        </authorList>
    </citation>
    <scope>NUCLEOTIDE SEQUENCE [LARGE SCALE GENOMIC DNA]</scope>
    <source>
        <strain evidence="1 2">CBS 6074</strain>
    </source>
</reference>
<organism evidence="1 2">
    <name type="scientific">Kwoniella dendrophila CBS 6074</name>
    <dbReference type="NCBI Taxonomy" id="1295534"/>
    <lineage>
        <taxon>Eukaryota</taxon>
        <taxon>Fungi</taxon>
        <taxon>Dikarya</taxon>
        <taxon>Basidiomycota</taxon>
        <taxon>Agaricomycotina</taxon>
        <taxon>Tremellomycetes</taxon>
        <taxon>Tremellales</taxon>
        <taxon>Cryptococcaceae</taxon>
        <taxon>Kwoniella</taxon>
    </lineage>
</organism>
<dbReference type="EMBL" id="CP144102">
    <property type="protein sequence ID" value="WWC89382.1"/>
    <property type="molecule type" value="Genomic_DNA"/>
</dbReference>
<protein>
    <recommendedName>
        <fullName evidence="3">Phosphoribulokinase/uridine kinase domain-containing protein</fullName>
    </recommendedName>
</protein>
<dbReference type="Proteomes" id="UP001355207">
    <property type="component" value="Chromosome 5"/>
</dbReference>
<keyword evidence="2" id="KW-1185">Reference proteome</keyword>